<protein>
    <submittedName>
        <fullName evidence="1">Uncharacterized protein</fullName>
    </submittedName>
</protein>
<evidence type="ECO:0000313" key="1">
    <source>
        <dbReference type="EMBL" id="SMC16695.1"/>
    </source>
</evidence>
<proteinExistence type="predicted"/>
<sequence length="80" mass="9056">MYKDKKNQVNIKTDLLKDNSIILSDNVATRINAEKWDKIDIFSKITGNDESYIISKIVKADGETGQDMNVFGYALLNNSK</sequence>
<keyword evidence="2" id="KW-1185">Reference proteome</keyword>
<accession>A0A1W1WYF4</accession>
<gene>
    <name evidence="1" type="ORF">SAMN02745134_00139</name>
</gene>
<dbReference type="Proteomes" id="UP000192468">
    <property type="component" value="Unassembled WGS sequence"/>
</dbReference>
<organism evidence="1 2">
    <name type="scientific">Clostridium acidisoli DSM 12555</name>
    <dbReference type="NCBI Taxonomy" id="1121291"/>
    <lineage>
        <taxon>Bacteria</taxon>
        <taxon>Bacillati</taxon>
        <taxon>Bacillota</taxon>
        <taxon>Clostridia</taxon>
        <taxon>Eubacteriales</taxon>
        <taxon>Clostridiaceae</taxon>
        <taxon>Clostridium</taxon>
    </lineage>
</organism>
<reference evidence="1 2" key="1">
    <citation type="submission" date="2017-04" db="EMBL/GenBank/DDBJ databases">
        <authorList>
            <person name="Afonso C.L."/>
            <person name="Miller P.J."/>
            <person name="Scott M.A."/>
            <person name="Spackman E."/>
            <person name="Goraichik I."/>
            <person name="Dimitrov K.M."/>
            <person name="Suarez D.L."/>
            <person name="Swayne D.E."/>
        </authorList>
    </citation>
    <scope>NUCLEOTIDE SEQUENCE [LARGE SCALE GENOMIC DNA]</scope>
    <source>
        <strain evidence="1 2">DSM 12555</strain>
    </source>
</reference>
<evidence type="ECO:0000313" key="2">
    <source>
        <dbReference type="Proteomes" id="UP000192468"/>
    </source>
</evidence>
<name>A0A1W1WYF4_9CLOT</name>
<dbReference type="EMBL" id="FWXH01000002">
    <property type="protein sequence ID" value="SMC16695.1"/>
    <property type="molecule type" value="Genomic_DNA"/>
</dbReference>
<dbReference type="AlphaFoldDB" id="A0A1W1WYF4"/>
<dbReference type="RefSeq" id="WP_084113361.1">
    <property type="nucleotide sequence ID" value="NZ_FWXH01000002.1"/>
</dbReference>